<evidence type="ECO:0000313" key="2">
    <source>
        <dbReference type="EMBL" id="CAG6396364.1"/>
    </source>
</evidence>
<organism evidence="2 3">
    <name type="scientific">Actinacidiphila cocklensis</name>
    <dbReference type="NCBI Taxonomy" id="887465"/>
    <lineage>
        <taxon>Bacteria</taxon>
        <taxon>Bacillati</taxon>
        <taxon>Actinomycetota</taxon>
        <taxon>Actinomycetes</taxon>
        <taxon>Kitasatosporales</taxon>
        <taxon>Streptomycetaceae</taxon>
        <taxon>Actinacidiphila</taxon>
    </lineage>
</organism>
<name>A0A9W4DYU6_9ACTN</name>
<gene>
    <name evidence="2" type="ORF">SCOCK_400021</name>
</gene>
<dbReference type="GO" id="GO:0031412">
    <property type="term" value="P:gas vesicle organization"/>
    <property type="evidence" value="ECO:0007669"/>
    <property type="project" value="InterPro"/>
</dbReference>
<evidence type="ECO:0000256" key="1">
    <source>
        <dbReference type="SAM" id="MobiDB-lite"/>
    </source>
</evidence>
<dbReference type="EMBL" id="CAJSLV010000071">
    <property type="protein sequence ID" value="CAG6396364.1"/>
    <property type="molecule type" value="Genomic_DNA"/>
</dbReference>
<dbReference type="Proteomes" id="UP001152519">
    <property type="component" value="Unassembled WGS sequence"/>
</dbReference>
<dbReference type="AlphaFoldDB" id="A0A9W4DYU6"/>
<protein>
    <submittedName>
        <fullName evidence="2">Gas vesicle protein</fullName>
    </submittedName>
</protein>
<dbReference type="Pfam" id="PF05800">
    <property type="entry name" value="GvpO"/>
    <property type="match status" value="1"/>
</dbReference>
<sequence length="107" mass="11623">MAEQRARSSKPTAGRGGSRATRVKGAEDAALRASRGLSKLIGHETEGCSEVTPADDHGWRVAVDVVEVPRIPDTTSLLATYEVDLADDGTLRGYRRVRRYRRGAVDT</sequence>
<proteinExistence type="predicted"/>
<dbReference type="InterPro" id="IPR008634">
    <property type="entry name" value="Gas-vesicle_GvpO"/>
</dbReference>
<feature type="region of interest" description="Disordered" evidence="1">
    <location>
        <begin position="1"/>
        <end position="29"/>
    </location>
</feature>
<keyword evidence="3" id="KW-1185">Reference proteome</keyword>
<accession>A0A9W4DYU6</accession>
<dbReference type="PIRSF" id="PIRSF028743">
    <property type="entry name" value="GvpO_protein"/>
    <property type="match status" value="1"/>
</dbReference>
<comment type="caution">
    <text evidence="2">The sequence shown here is derived from an EMBL/GenBank/DDBJ whole genome shotgun (WGS) entry which is preliminary data.</text>
</comment>
<dbReference type="RefSeq" id="WP_251494688.1">
    <property type="nucleotide sequence ID" value="NZ_CAJSLV010000071.1"/>
</dbReference>
<reference evidence="2" key="1">
    <citation type="submission" date="2021-05" db="EMBL/GenBank/DDBJ databases">
        <authorList>
            <person name="Arsene-Ploetze F."/>
        </authorList>
    </citation>
    <scope>NUCLEOTIDE SEQUENCE</scope>
    <source>
        <strain evidence="2">DSM 42138</strain>
    </source>
</reference>
<evidence type="ECO:0000313" key="3">
    <source>
        <dbReference type="Proteomes" id="UP001152519"/>
    </source>
</evidence>